<name>A0A9D4MIB4_DREPO</name>
<evidence type="ECO:0000313" key="2">
    <source>
        <dbReference type="Proteomes" id="UP000828390"/>
    </source>
</evidence>
<sequence length="94" mass="10685">MRELGRFLLKARSVDPEVRHVRDCIDPQKIYLCVSAVQKLYGFDEETMKYVTPSLANKFGQSLHKVAKQGQIDALSSGDKGLQEKAEHFIIVYT</sequence>
<comment type="caution">
    <text evidence="1">The sequence shown here is derived from an EMBL/GenBank/DDBJ whole genome shotgun (WGS) entry which is preliminary data.</text>
</comment>
<reference evidence="1" key="1">
    <citation type="journal article" date="2019" name="bioRxiv">
        <title>The Genome of the Zebra Mussel, Dreissena polymorpha: A Resource for Invasive Species Research.</title>
        <authorList>
            <person name="McCartney M.A."/>
            <person name="Auch B."/>
            <person name="Kono T."/>
            <person name="Mallez S."/>
            <person name="Zhang Y."/>
            <person name="Obille A."/>
            <person name="Becker A."/>
            <person name="Abrahante J.E."/>
            <person name="Garbe J."/>
            <person name="Badalamenti J.P."/>
            <person name="Herman A."/>
            <person name="Mangelson H."/>
            <person name="Liachko I."/>
            <person name="Sullivan S."/>
            <person name="Sone E.D."/>
            <person name="Koren S."/>
            <person name="Silverstein K.A.T."/>
            <person name="Beckman K.B."/>
            <person name="Gohl D.M."/>
        </authorList>
    </citation>
    <scope>NUCLEOTIDE SEQUENCE</scope>
    <source>
        <strain evidence="1">Duluth1</strain>
        <tissue evidence="1">Whole animal</tissue>
    </source>
</reference>
<protein>
    <submittedName>
        <fullName evidence="1">Uncharacterized protein</fullName>
    </submittedName>
</protein>
<accession>A0A9D4MIB4</accession>
<gene>
    <name evidence="1" type="ORF">DPMN_001356</name>
</gene>
<dbReference type="AlphaFoldDB" id="A0A9D4MIB4"/>
<dbReference type="EMBL" id="JAIWYP010000001">
    <property type="protein sequence ID" value="KAH3877488.1"/>
    <property type="molecule type" value="Genomic_DNA"/>
</dbReference>
<dbReference type="Proteomes" id="UP000828390">
    <property type="component" value="Unassembled WGS sequence"/>
</dbReference>
<evidence type="ECO:0000313" key="1">
    <source>
        <dbReference type="EMBL" id="KAH3877488.1"/>
    </source>
</evidence>
<keyword evidence="2" id="KW-1185">Reference proteome</keyword>
<organism evidence="1 2">
    <name type="scientific">Dreissena polymorpha</name>
    <name type="common">Zebra mussel</name>
    <name type="synonym">Mytilus polymorpha</name>
    <dbReference type="NCBI Taxonomy" id="45954"/>
    <lineage>
        <taxon>Eukaryota</taxon>
        <taxon>Metazoa</taxon>
        <taxon>Spiralia</taxon>
        <taxon>Lophotrochozoa</taxon>
        <taxon>Mollusca</taxon>
        <taxon>Bivalvia</taxon>
        <taxon>Autobranchia</taxon>
        <taxon>Heteroconchia</taxon>
        <taxon>Euheterodonta</taxon>
        <taxon>Imparidentia</taxon>
        <taxon>Neoheterodontei</taxon>
        <taxon>Myida</taxon>
        <taxon>Dreissenoidea</taxon>
        <taxon>Dreissenidae</taxon>
        <taxon>Dreissena</taxon>
    </lineage>
</organism>
<proteinExistence type="predicted"/>
<dbReference type="PANTHER" id="PTHR33480">
    <property type="entry name" value="SET DOMAIN-CONTAINING PROTEIN-RELATED"/>
    <property type="match status" value="1"/>
</dbReference>
<dbReference type="PANTHER" id="PTHR33480:SF1">
    <property type="entry name" value="TYR RECOMBINASE DOMAIN-CONTAINING PROTEIN"/>
    <property type="match status" value="1"/>
</dbReference>
<reference evidence="1" key="2">
    <citation type="submission" date="2020-11" db="EMBL/GenBank/DDBJ databases">
        <authorList>
            <person name="McCartney M.A."/>
            <person name="Auch B."/>
            <person name="Kono T."/>
            <person name="Mallez S."/>
            <person name="Becker A."/>
            <person name="Gohl D.M."/>
            <person name="Silverstein K.A.T."/>
            <person name="Koren S."/>
            <person name="Bechman K.B."/>
            <person name="Herman A."/>
            <person name="Abrahante J.E."/>
            <person name="Garbe J."/>
        </authorList>
    </citation>
    <scope>NUCLEOTIDE SEQUENCE</scope>
    <source>
        <strain evidence="1">Duluth1</strain>
        <tissue evidence="1">Whole animal</tissue>
    </source>
</reference>